<proteinExistence type="predicted"/>
<dbReference type="OrthoDB" id="2112810at2"/>
<dbReference type="InterPro" id="IPR020080">
    <property type="entry name" value="OM_adhesin/peptidase_omptin"/>
</dbReference>
<reference evidence="3 4" key="1">
    <citation type="submission" date="2016-08" db="EMBL/GenBank/DDBJ databases">
        <authorList>
            <person name="Seilhamer J.J."/>
        </authorList>
    </citation>
    <scope>NUCLEOTIDE SEQUENCE [LARGE SCALE GENOMIC DNA]</scope>
    <source>
        <strain evidence="3 4">BRTC-1</strain>
    </source>
</reference>
<feature type="active site" evidence="1">
    <location>
        <position position="238"/>
    </location>
</feature>
<feature type="signal peptide" evidence="2">
    <location>
        <begin position="1"/>
        <end position="22"/>
    </location>
</feature>
<dbReference type="Gene3D" id="2.40.128.90">
    <property type="entry name" value="OMPT-like"/>
    <property type="match status" value="1"/>
</dbReference>
<dbReference type="STRING" id="1789224.BFG52_07125"/>
<dbReference type="Proteomes" id="UP000093391">
    <property type="component" value="Chromosome"/>
</dbReference>
<dbReference type="GO" id="GO:0004190">
    <property type="term" value="F:aspartic-type endopeptidase activity"/>
    <property type="evidence" value="ECO:0007669"/>
    <property type="project" value="InterPro"/>
</dbReference>
<evidence type="ECO:0008006" key="5">
    <source>
        <dbReference type="Google" id="ProtNLM"/>
    </source>
</evidence>
<dbReference type="EMBL" id="CP016895">
    <property type="protein sequence ID" value="AOA58148.1"/>
    <property type="molecule type" value="Genomic_DNA"/>
</dbReference>
<evidence type="ECO:0000313" key="3">
    <source>
        <dbReference type="EMBL" id="AOA58148.1"/>
    </source>
</evidence>
<keyword evidence="4" id="KW-1185">Reference proteome</keyword>
<accession>A0A1B2LYW5</accession>
<dbReference type="InterPro" id="IPR000036">
    <property type="entry name" value="Peptidase_A26_omptin"/>
</dbReference>
<feature type="chain" id="PRO_5008539913" description="Protease" evidence="2">
    <location>
        <begin position="23"/>
        <end position="323"/>
    </location>
</feature>
<dbReference type="Pfam" id="PF01278">
    <property type="entry name" value="Omptin"/>
    <property type="match status" value="1"/>
</dbReference>
<feature type="active site" evidence="1">
    <location>
        <position position="103"/>
    </location>
</feature>
<dbReference type="PRINTS" id="PR00482">
    <property type="entry name" value="OMPTIN"/>
</dbReference>
<protein>
    <recommendedName>
        <fullName evidence="5">Protease</fullName>
    </recommendedName>
</protein>
<keyword evidence="2" id="KW-0732">Signal</keyword>
<dbReference type="GO" id="GO:0006508">
    <property type="term" value="P:proteolysis"/>
    <property type="evidence" value="ECO:0007669"/>
    <property type="project" value="InterPro"/>
</dbReference>
<dbReference type="GO" id="GO:0009279">
    <property type="term" value="C:cell outer membrane"/>
    <property type="evidence" value="ECO:0007669"/>
    <property type="project" value="InterPro"/>
</dbReference>
<evidence type="ECO:0000256" key="1">
    <source>
        <dbReference type="PIRSR" id="PIRSR001522-1"/>
    </source>
</evidence>
<organism evidence="3 4">
    <name type="scientific">Acinetobacter larvae</name>
    <dbReference type="NCBI Taxonomy" id="1789224"/>
    <lineage>
        <taxon>Bacteria</taxon>
        <taxon>Pseudomonadati</taxon>
        <taxon>Pseudomonadota</taxon>
        <taxon>Gammaproteobacteria</taxon>
        <taxon>Moraxellales</taxon>
        <taxon>Moraxellaceae</taxon>
        <taxon>Acinetobacter</taxon>
    </lineage>
</organism>
<name>A0A1B2LYW5_9GAMM</name>
<feature type="active site" evidence="1">
    <location>
        <position position="240"/>
    </location>
</feature>
<dbReference type="KEGG" id="ala:BFG52_07125"/>
<gene>
    <name evidence="3" type="ORF">BFG52_07125</name>
</gene>
<sequence length="323" mass="36834">MNKLSFSLFALYLAGFSFNTHAVASTAFSPEKVSIALSSGILTGGTAKEFSFDEEFGQLSQLDWSIKNTPIGKADITWDLHPRLSLSAKGWTTLASGQSHMDDYDWLNLEDRSQITDWSTHSNTHLNHANEFDLNMNFWMLNNNPFKLGLLAGYQENRFSWSAFGGHAKYSESDEDGDYIPDTAQSIEYDFADDAMVIGYKQKYSMPYLGLNTQYQFNKFEISAQLKYSPWVKAKDRDIHYERENLYLNKASKSSKYYGASINMGYNIIPSTKLFAEYNWSKYDMARSDTLILNVNEEPYLNENGGGISNKHQTVQVGIQYKF</sequence>
<evidence type="ECO:0000313" key="4">
    <source>
        <dbReference type="Proteomes" id="UP000093391"/>
    </source>
</evidence>
<dbReference type="InterPro" id="IPR053724">
    <property type="entry name" value="OMP_A26_sf"/>
</dbReference>
<dbReference type="SUPFAM" id="SSF69917">
    <property type="entry name" value="OMPT-like"/>
    <property type="match status" value="1"/>
</dbReference>
<dbReference type="AlphaFoldDB" id="A0A1B2LYW5"/>
<dbReference type="RefSeq" id="WP_067554027.1">
    <property type="nucleotide sequence ID" value="NZ_CP016895.1"/>
</dbReference>
<dbReference type="PIRSF" id="PIRSF001522">
    <property type="entry name" value="Peptidase_A26"/>
    <property type="match status" value="1"/>
</dbReference>
<feature type="active site" evidence="1">
    <location>
        <position position="105"/>
    </location>
</feature>
<evidence type="ECO:0000256" key="2">
    <source>
        <dbReference type="SAM" id="SignalP"/>
    </source>
</evidence>